<keyword evidence="6" id="KW-0963">Cytoplasm</keyword>
<dbReference type="Pfam" id="PF05014">
    <property type="entry name" value="Nuc_deoxyrib_tr"/>
    <property type="match status" value="1"/>
</dbReference>
<proteinExistence type="inferred from homology"/>
<organism evidence="7 8">
    <name type="scientific">Pinctada imbricata</name>
    <name type="common">Atlantic pearl-oyster</name>
    <name type="synonym">Pinctada martensii</name>
    <dbReference type="NCBI Taxonomy" id="66713"/>
    <lineage>
        <taxon>Eukaryota</taxon>
        <taxon>Metazoa</taxon>
        <taxon>Spiralia</taxon>
        <taxon>Lophotrochozoa</taxon>
        <taxon>Mollusca</taxon>
        <taxon>Bivalvia</taxon>
        <taxon>Autobranchia</taxon>
        <taxon>Pteriomorphia</taxon>
        <taxon>Pterioida</taxon>
        <taxon>Pterioidea</taxon>
        <taxon>Pteriidae</taxon>
        <taxon>Pinctada</taxon>
    </lineage>
</organism>
<dbReference type="GO" id="GO:0006163">
    <property type="term" value="P:purine nucleotide metabolic process"/>
    <property type="evidence" value="ECO:0007669"/>
    <property type="project" value="UniProtKB-ARBA"/>
</dbReference>
<sequence>MSKKIYFAGSIRGGRDDAELYLRIVTQLKDYGTVFTEHVASPTVEKDDGQLESKFIHDRDMDWLNQSDYLVAEVTQPSLGVGYEIGRAVDLNKKILCLFRPEGKRKLSCMIDGAVGPNFTVKYYTEEEVPGILKEFFST</sequence>
<keyword evidence="4 6" id="KW-0326">Glycosidase</keyword>
<evidence type="ECO:0000256" key="5">
    <source>
        <dbReference type="ARBA" id="ARBA00047460"/>
    </source>
</evidence>
<comment type="catalytic activity">
    <reaction evidence="6">
        <text>a purine 2'-deoxyribonucleoside 5'-phosphate + H2O = a purine nucleobase + 2-deoxy-D-ribose 5-phosphate</text>
        <dbReference type="Rhea" id="RHEA:51132"/>
        <dbReference type="ChEBI" id="CHEBI:15377"/>
        <dbReference type="ChEBI" id="CHEBI:26386"/>
        <dbReference type="ChEBI" id="CHEBI:62877"/>
        <dbReference type="ChEBI" id="CHEBI:142198"/>
    </reaction>
</comment>
<comment type="catalytic activity">
    <reaction evidence="5">
        <text>5-hydroxymethyl-dUMP + H2O = 5-hydroxymethyluracil + 2-deoxy-D-ribose 5-phosphate</text>
        <dbReference type="Rhea" id="RHEA:77099"/>
        <dbReference type="ChEBI" id="CHEBI:15377"/>
        <dbReference type="ChEBI" id="CHEBI:16964"/>
        <dbReference type="ChEBI" id="CHEBI:62877"/>
        <dbReference type="ChEBI" id="CHEBI:90409"/>
    </reaction>
    <physiologicalReaction direction="left-to-right" evidence="5">
        <dbReference type="Rhea" id="RHEA:77100"/>
    </physiologicalReaction>
</comment>
<evidence type="ECO:0000256" key="1">
    <source>
        <dbReference type="ARBA" id="ARBA00011407"/>
    </source>
</evidence>
<name>A0AA88XV33_PINIB</name>
<dbReference type="AlphaFoldDB" id="A0AA88XV33"/>
<dbReference type="Proteomes" id="UP001186944">
    <property type="component" value="Unassembled WGS sequence"/>
</dbReference>
<evidence type="ECO:0000313" key="8">
    <source>
        <dbReference type="Proteomes" id="UP001186944"/>
    </source>
</evidence>
<dbReference type="PANTHER" id="PTHR15364">
    <property type="entry name" value="2'-DEOXYNUCLEOSIDE 5'-PHOSPHATE N-HYDROLASE 1"/>
    <property type="match status" value="1"/>
</dbReference>
<accession>A0AA88XV33</accession>
<evidence type="ECO:0000256" key="4">
    <source>
        <dbReference type="ARBA" id="ARBA00023295"/>
    </source>
</evidence>
<evidence type="ECO:0000256" key="6">
    <source>
        <dbReference type="HAMAP-Rule" id="MF_03036"/>
    </source>
</evidence>
<comment type="caution">
    <text evidence="6">Lacks conserved residue(s) required for the propagation of feature annotation.</text>
</comment>
<dbReference type="InterPro" id="IPR028607">
    <property type="entry name" value="DNPH1"/>
</dbReference>
<evidence type="ECO:0000256" key="3">
    <source>
        <dbReference type="ARBA" id="ARBA00023080"/>
    </source>
</evidence>
<dbReference type="HAMAP" id="MF_03036">
    <property type="entry name" value="Nuc_phosphate_hydrolase"/>
    <property type="match status" value="1"/>
</dbReference>
<dbReference type="GO" id="GO:0005737">
    <property type="term" value="C:cytoplasm"/>
    <property type="evidence" value="ECO:0007669"/>
    <property type="project" value="UniProtKB-SubCell"/>
</dbReference>
<dbReference type="InterPro" id="IPR051239">
    <property type="entry name" value="2'-dNMP_N-hydrolase"/>
</dbReference>
<keyword evidence="3 6" id="KW-0546">Nucleotide metabolism</keyword>
<protein>
    <recommendedName>
        <fullName evidence="6">Putative 2'-deoxynucleoside 5'-phosphate N-hydrolase 1</fullName>
        <ecNumber evidence="6">3.2.2.-</ecNumber>
    </recommendedName>
</protein>
<dbReference type="Gene3D" id="3.40.50.450">
    <property type="match status" value="1"/>
</dbReference>
<evidence type="ECO:0000313" key="7">
    <source>
        <dbReference type="EMBL" id="KAK3092377.1"/>
    </source>
</evidence>
<dbReference type="EMBL" id="VSWD01000009">
    <property type="protein sequence ID" value="KAK3092377.1"/>
    <property type="molecule type" value="Genomic_DNA"/>
</dbReference>
<comment type="subunit">
    <text evidence="1 6">Monomer and homodimer.</text>
</comment>
<comment type="subcellular location">
    <subcellularLocation>
        <location evidence="6">Cytoplasm</location>
    </subcellularLocation>
    <subcellularLocation>
        <location evidence="6">Nucleus</location>
    </subcellularLocation>
</comment>
<dbReference type="PANTHER" id="PTHR15364:SF0">
    <property type="entry name" value="2'-DEOXYNUCLEOSIDE 5'-PHOSPHATE N-HYDROLASE 1"/>
    <property type="match status" value="1"/>
</dbReference>
<dbReference type="EC" id="3.2.2.-" evidence="6"/>
<dbReference type="SUPFAM" id="SSF52309">
    <property type="entry name" value="N-(deoxy)ribosyltransferase-like"/>
    <property type="match status" value="1"/>
</dbReference>
<feature type="binding site" description="in other chain" evidence="6">
    <location>
        <position position="84"/>
    </location>
    <ligand>
        <name>substrate</name>
        <note>ligand shared between homodimeric partners</note>
    </ligand>
</feature>
<evidence type="ECO:0000256" key="2">
    <source>
        <dbReference type="ARBA" id="ARBA00022801"/>
    </source>
</evidence>
<keyword evidence="2 6" id="KW-0378">Hydrolase</keyword>
<dbReference type="GO" id="GO:0042802">
    <property type="term" value="F:identical protein binding"/>
    <property type="evidence" value="ECO:0007669"/>
    <property type="project" value="UniProtKB-ARBA"/>
</dbReference>
<feature type="binding site" description="in other chain" evidence="6">
    <location>
        <position position="21"/>
    </location>
    <ligand>
        <name>substrate</name>
        <note>ligand shared between homodimeric partners</note>
    </ligand>
</feature>
<keyword evidence="8" id="KW-1185">Reference proteome</keyword>
<comment type="caution">
    <text evidence="7">The sequence shown here is derived from an EMBL/GenBank/DDBJ whole genome shotgun (WGS) entry which is preliminary data.</text>
</comment>
<dbReference type="GO" id="GO:0005634">
    <property type="term" value="C:nucleus"/>
    <property type="evidence" value="ECO:0007669"/>
    <property type="project" value="UniProtKB-SubCell"/>
</dbReference>
<comment type="catalytic activity">
    <reaction evidence="6">
        <text>a pyrimidine 2'-deoxyribonucleoside 5'-phosphate + H2O = a pyrimidine nucleobase + 2-deoxy-D-ribose 5-phosphate</text>
        <dbReference type="Rhea" id="RHEA:57852"/>
        <dbReference type="ChEBI" id="CHEBI:15377"/>
        <dbReference type="ChEBI" id="CHEBI:26432"/>
        <dbReference type="ChEBI" id="CHEBI:62877"/>
        <dbReference type="ChEBI" id="CHEBI:142209"/>
    </reaction>
</comment>
<dbReference type="GO" id="GO:0009159">
    <property type="term" value="P:deoxyribonucleoside monophosphate catabolic process"/>
    <property type="evidence" value="ECO:0007669"/>
    <property type="project" value="InterPro"/>
</dbReference>
<keyword evidence="6" id="KW-0539">Nucleus</keyword>
<reference evidence="7" key="1">
    <citation type="submission" date="2019-08" db="EMBL/GenBank/DDBJ databases">
        <title>The improved chromosome-level genome for the pearl oyster Pinctada fucata martensii using PacBio sequencing and Hi-C.</title>
        <authorList>
            <person name="Zheng Z."/>
        </authorList>
    </citation>
    <scope>NUCLEOTIDE SEQUENCE</scope>
    <source>
        <strain evidence="7">ZZ-2019</strain>
        <tissue evidence="7">Adductor muscle</tissue>
    </source>
</reference>
<dbReference type="GO" id="GO:0009116">
    <property type="term" value="P:nucleoside metabolic process"/>
    <property type="evidence" value="ECO:0007669"/>
    <property type="project" value="UniProtKB-UniRule"/>
</dbReference>
<dbReference type="FunFam" id="3.40.50.450:FF:000019">
    <property type="entry name" value="2'-deoxynucleoside 5'-phosphate N-hydrolase 1"/>
    <property type="match status" value="1"/>
</dbReference>
<comment type="function">
    <text evidence="6">Catalyzes the cleavage of the N-glycosidic bond of deoxyribonucleoside 5'-monophosphates to yield deoxyribose 5-phosphate and a purine or pyrimidine base.</text>
</comment>
<dbReference type="InterPro" id="IPR007710">
    <property type="entry name" value="Nucleoside_deoxyribTrfase"/>
</dbReference>
<gene>
    <name evidence="7" type="ORF">FSP39_002129</name>
</gene>
<dbReference type="GO" id="GO:0070694">
    <property type="term" value="F:5-hydroxymethyl-dUMP N-hydrolase activity"/>
    <property type="evidence" value="ECO:0007669"/>
    <property type="project" value="InterPro"/>
</dbReference>
<comment type="similarity">
    <text evidence="6">Belongs to the 2'-deoxynucleoside 5'-phosphate N-hydrolase 1 family.</text>
</comment>